<protein>
    <submittedName>
        <fullName evidence="2">Uncharacterized protein</fullName>
    </submittedName>
</protein>
<dbReference type="Proteomes" id="UP000479691">
    <property type="component" value="Unassembled WGS sequence"/>
</dbReference>
<comment type="caution">
    <text evidence="2">The sequence shown here is derived from an EMBL/GenBank/DDBJ whole genome shotgun (WGS) entry which is preliminary data.</text>
</comment>
<name>A0A7C8P9X6_ORBOL</name>
<dbReference type="EMBL" id="JAABOE010000159">
    <property type="protein sequence ID" value="KAF3160752.1"/>
    <property type="molecule type" value="Genomic_DNA"/>
</dbReference>
<accession>A0A7C8P9X6</accession>
<dbReference type="SUPFAM" id="SSF48403">
    <property type="entry name" value="Ankyrin repeat"/>
    <property type="match status" value="1"/>
</dbReference>
<gene>
    <name evidence="2" type="ORF">TWF788_002889</name>
</gene>
<proteinExistence type="predicted"/>
<dbReference type="AlphaFoldDB" id="A0A7C8P9X6"/>
<dbReference type="InterPro" id="IPR036770">
    <property type="entry name" value="Ankyrin_rpt-contain_sf"/>
</dbReference>
<evidence type="ECO:0000313" key="3">
    <source>
        <dbReference type="Proteomes" id="UP000479691"/>
    </source>
</evidence>
<feature type="region of interest" description="Disordered" evidence="1">
    <location>
        <begin position="87"/>
        <end position="143"/>
    </location>
</feature>
<sequence>MDGQKTSQCPLGIHPDPIAAWYGNKVAVELLLDYGADIDYRGGFIALNPGLKSRGPRNVFVCDGTALELARRRGHTRIVDILERTLSGSQREINTPKEPNASSEDDIGLGWDICSKNPSPSPSSAGDGFKDGPGFGLMAEVQS</sequence>
<dbReference type="Gene3D" id="1.25.40.20">
    <property type="entry name" value="Ankyrin repeat-containing domain"/>
    <property type="match status" value="1"/>
</dbReference>
<evidence type="ECO:0000256" key="1">
    <source>
        <dbReference type="SAM" id="MobiDB-lite"/>
    </source>
</evidence>
<dbReference type="Pfam" id="PF00023">
    <property type="entry name" value="Ank"/>
    <property type="match status" value="1"/>
</dbReference>
<evidence type="ECO:0000313" key="2">
    <source>
        <dbReference type="EMBL" id="KAF3160752.1"/>
    </source>
</evidence>
<reference evidence="2 3" key="1">
    <citation type="submission" date="2019-06" db="EMBL/GenBank/DDBJ databases">
        <authorList>
            <person name="Palmer J.M."/>
        </authorList>
    </citation>
    <scope>NUCLEOTIDE SEQUENCE [LARGE SCALE GENOMIC DNA]</scope>
    <source>
        <strain evidence="2 3">TWF788</strain>
    </source>
</reference>
<dbReference type="InterPro" id="IPR002110">
    <property type="entry name" value="Ankyrin_rpt"/>
</dbReference>
<organism evidence="2 3">
    <name type="scientific">Orbilia oligospora</name>
    <name type="common">Nematode-trapping fungus</name>
    <name type="synonym">Arthrobotrys oligospora</name>
    <dbReference type="NCBI Taxonomy" id="2813651"/>
    <lineage>
        <taxon>Eukaryota</taxon>
        <taxon>Fungi</taxon>
        <taxon>Dikarya</taxon>
        <taxon>Ascomycota</taxon>
        <taxon>Pezizomycotina</taxon>
        <taxon>Orbiliomycetes</taxon>
        <taxon>Orbiliales</taxon>
        <taxon>Orbiliaceae</taxon>
        <taxon>Orbilia</taxon>
    </lineage>
</organism>